<sequence>MGVPMVKSCCCCATLHTGTLIIAYLYTDNTPSNLKGIVGTTEPLLTDSKPVWALLELTGYSLLVTLAPIAREGKVSAHRYVLYITAATVSGIHLLCSLLLIVAAYKKLASLTLPWTIVTGILTALFFVMCLTGISLILQDSGETLEIEIVVIAVHLARACVSVYSIIVVHSRHKEIMYEEDEARFQGSARIYYPVKTSDHPL</sequence>
<keyword evidence="1" id="KW-0472">Membrane</keyword>
<protein>
    <submittedName>
        <fullName evidence="2">Uncharacterized protein</fullName>
    </submittedName>
</protein>
<evidence type="ECO:0000256" key="1">
    <source>
        <dbReference type="SAM" id="Phobius"/>
    </source>
</evidence>
<feature type="transmembrane region" description="Helical" evidence="1">
    <location>
        <begin position="51"/>
        <end position="69"/>
    </location>
</feature>
<name>A0A9P0X3C5_PIEBR</name>
<organism evidence="2 3">
    <name type="scientific">Pieris brassicae</name>
    <name type="common">White butterfly</name>
    <name type="synonym">Large white butterfly</name>
    <dbReference type="NCBI Taxonomy" id="7116"/>
    <lineage>
        <taxon>Eukaryota</taxon>
        <taxon>Metazoa</taxon>
        <taxon>Ecdysozoa</taxon>
        <taxon>Arthropoda</taxon>
        <taxon>Hexapoda</taxon>
        <taxon>Insecta</taxon>
        <taxon>Pterygota</taxon>
        <taxon>Neoptera</taxon>
        <taxon>Endopterygota</taxon>
        <taxon>Lepidoptera</taxon>
        <taxon>Glossata</taxon>
        <taxon>Ditrysia</taxon>
        <taxon>Papilionoidea</taxon>
        <taxon>Pieridae</taxon>
        <taxon>Pierinae</taxon>
        <taxon>Pieris</taxon>
    </lineage>
</organism>
<reference evidence="2" key="1">
    <citation type="submission" date="2022-05" db="EMBL/GenBank/DDBJ databases">
        <authorList>
            <person name="Okamura Y."/>
        </authorList>
    </citation>
    <scope>NUCLEOTIDE SEQUENCE</scope>
</reference>
<dbReference type="PANTHER" id="PTHR36694:SF11">
    <property type="entry name" value="LP21121P-RELATED"/>
    <property type="match status" value="1"/>
</dbReference>
<proteinExistence type="predicted"/>
<feature type="transmembrane region" description="Helical" evidence="1">
    <location>
        <begin position="81"/>
        <end position="105"/>
    </location>
</feature>
<gene>
    <name evidence="2" type="ORF">PIBRA_LOCUS1811</name>
</gene>
<evidence type="ECO:0000313" key="2">
    <source>
        <dbReference type="EMBL" id="CAH3974702.1"/>
    </source>
</evidence>
<keyword evidence="1" id="KW-0812">Transmembrane</keyword>
<comment type="caution">
    <text evidence="2">The sequence shown here is derived from an EMBL/GenBank/DDBJ whole genome shotgun (WGS) entry which is preliminary data.</text>
</comment>
<dbReference type="AlphaFoldDB" id="A0A9P0X3C5"/>
<feature type="transmembrane region" description="Helical" evidence="1">
    <location>
        <begin position="150"/>
        <end position="169"/>
    </location>
</feature>
<accession>A0A9P0X3C5</accession>
<dbReference type="PANTHER" id="PTHR36694">
    <property type="entry name" value="PASIFLORA 1, ISOFORM A-RELATED"/>
    <property type="match status" value="1"/>
</dbReference>
<keyword evidence="1" id="KW-1133">Transmembrane helix</keyword>
<feature type="transmembrane region" description="Helical" evidence="1">
    <location>
        <begin position="117"/>
        <end position="138"/>
    </location>
</feature>
<keyword evidence="3" id="KW-1185">Reference proteome</keyword>
<dbReference type="EMBL" id="CALOZG010000002">
    <property type="protein sequence ID" value="CAH3974702.1"/>
    <property type="molecule type" value="Genomic_DNA"/>
</dbReference>
<evidence type="ECO:0000313" key="3">
    <source>
        <dbReference type="Proteomes" id="UP001152562"/>
    </source>
</evidence>
<dbReference type="Proteomes" id="UP001152562">
    <property type="component" value="Unassembled WGS sequence"/>
</dbReference>